<sequence length="327" mass="35378">MGKKNKKQKREEEEEEQVANEQQEQEEPEQAAEEPVEESPKKKKKKSKNKAAKQEVQPESDQEAKEEPAEQAENGQEEEEDEEDAELVIKSNKKRSHSESENGVSHVDNAKLDKALKEIQGISDELVEQFRSSAENLAKKHKNDSIRPLAAALVCLTGAHKVTPVSLLTQREGYTTYCLVKKDEEIRGKSFGFGIIKRILGEEEGDRAVSHITFSKDHMCLVFDIPSKHDEVIQEKWYNTASLEMNPLGPGDDLPELEEGSSGGGGGGGGGFNGRGRGGPRGGGGGFNGRGRGGPRGGGRGGFNSGRGGFGSRGGGGGFNKKISFDD</sequence>
<keyword evidence="3 8" id="KW-0067">ATP-binding</keyword>
<dbReference type="Gene3D" id="3.30.70.2280">
    <property type="match status" value="1"/>
</dbReference>
<keyword evidence="4" id="KW-0694">RNA-binding</keyword>
<gene>
    <name evidence="8" type="ORF">BpHYR1_005729</name>
</gene>
<dbReference type="STRING" id="10195.A0A3M7S262"/>
<name>A0A3M7S262_BRAPC</name>
<feature type="compositionally biased region" description="Gly residues" evidence="5">
    <location>
        <begin position="261"/>
        <end position="319"/>
    </location>
</feature>
<proteinExistence type="predicted"/>
<evidence type="ECO:0000313" key="9">
    <source>
        <dbReference type="Proteomes" id="UP000276133"/>
    </source>
</evidence>
<accession>A0A3M7S262</accession>
<dbReference type="Proteomes" id="UP000276133">
    <property type="component" value="Unassembled WGS sequence"/>
</dbReference>
<dbReference type="InterPro" id="IPR059027">
    <property type="entry name" value="DD_DDX21-DDX50"/>
</dbReference>
<dbReference type="EC" id="3.6.4.13" evidence="1"/>
<feature type="compositionally biased region" description="Acidic residues" evidence="5">
    <location>
        <begin position="75"/>
        <end position="86"/>
    </location>
</feature>
<keyword evidence="3 8" id="KW-0347">Helicase</keyword>
<dbReference type="AlphaFoldDB" id="A0A3M7S262"/>
<dbReference type="OrthoDB" id="10447438at2759"/>
<evidence type="ECO:0000259" key="6">
    <source>
        <dbReference type="Pfam" id="PF08152"/>
    </source>
</evidence>
<evidence type="ECO:0000256" key="4">
    <source>
        <dbReference type="ARBA" id="ARBA00022884"/>
    </source>
</evidence>
<dbReference type="GO" id="GO:0003723">
    <property type="term" value="F:RNA binding"/>
    <property type="evidence" value="ECO:0007669"/>
    <property type="project" value="UniProtKB-KW"/>
</dbReference>
<dbReference type="CDD" id="cd12937">
    <property type="entry name" value="GUCT_RH7_like"/>
    <property type="match status" value="1"/>
</dbReference>
<feature type="compositionally biased region" description="Basic residues" evidence="5">
    <location>
        <begin position="41"/>
        <end position="51"/>
    </location>
</feature>
<dbReference type="SUPFAM" id="SSF54928">
    <property type="entry name" value="RNA-binding domain, RBD"/>
    <property type="match status" value="1"/>
</dbReference>
<dbReference type="InterPro" id="IPR035979">
    <property type="entry name" value="RBD_domain_sf"/>
</dbReference>
<feature type="domain" description="GUCT" evidence="6">
    <location>
        <begin position="158"/>
        <end position="257"/>
    </location>
</feature>
<keyword evidence="9" id="KW-1185">Reference proteome</keyword>
<evidence type="ECO:0000256" key="2">
    <source>
        <dbReference type="ARBA" id="ARBA00022801"/>
    </source>
</evidence>
<evidence type="ECO:0000256" key="5">
    <source>
        <dbReference type="SAM" id="MobiDB-lite"/>
    </source>
</evidence>
<keyword evidence="2 8" id="KW-0378">Hydrolase</keyword>
<evidence type="ECO:0000256" key="3">
    <source>
        <dbReference type="ARBA" id="ARBA00022806"/>
    </source>
</evidence>
<keyword evidence="3 8" id="KW-0547">Nucleotide-binding</keyword>
<evidence type="ECO:0000259" key="7">
    <source>
        <dbReference type="Pfam" id="PF26142"/>
    </source>
</evidence>
<evidence type="ECO:0000256" key="1">
    <source>
        <dbReference type="ARBA" id="ARBA00012552"/>
    </source>
</evidence>
<comment type="caution">
    <text evidence="8">The sequence shown here is derived from an EMBL/GenBank/DDBJ whole genome shotgun (WGS) entry which is preliminary data.</text>
</comment>
<feature type="region of interest" description="Disordered" evidence="5">
    <location>
        <begin position="247"/>
        <end position="327"/>
    </location>
</feature>
<feature type="domain" description="DDX21/DDX50 dimerisation" evidence="7">
    <location>
        <begin position="113"/>
        <end position="155"/>
    </location>
</feature>
<dbReference type="InterPro" id="IPR012562">
    <property type="entry name" value="GUCT"/>
</dbReference>
<organism evidence="8 9">
    <name type="scientific">Brachionus plicatilis</name>
    <name type="common">Marine rotifer</name>
    <name type="synonym">Brachionus muelleri</name>
    <dbReference type="NCBI Taxonomy" id="10195"/>
    <lineage>
        <taxon>Eukaryota</taxon>
        <taxon>Metazoa</taxon>
        <taxon>Spiralia</taxon>
        <taxon>Gnathifera</taxon>
        <taxon>Rotifera</taxon>
        <taxon>Eurotatoria</taxon>
        <taxon>Monogononta</taxon>
        <taxon>Pseudotrocha</taxon>
        <taxon>Ploima</taxon>
        <taxon>Brachionidae</taxon>
        <taxon>Brachionus</taxon>
    </lineage>
</organism>
<dbReference type="GO" id="GO:0016787">
    <property type="term" value="F:hydrolase activity"/>
    <property type="evidence" value="ECO:0007669"/>
    <property type="project" value="UniProtKB-KW"/>
</dbReference>
<feature type="compositionally biased region" description="Acidic residues" evidence="5">
    <location>
        <begin position="12"/>
        <end position="37"/>
    </location>
</feature>
<dbReference type="EMBL" id="REGN01002174">
    <property type="protein sequence ID" value="RNA29705.1"/>
    <property type="molecule type" value="Genomic_DNA"/>
</dbReference>
<dbReference type="Pfam" id="PF26142">
    <property type="entry name" value="DD_DDX21-DDX50"/>
    <property type="match status" value="1"/>
</dbReference>
<feature type="region of interest" description="Disordered" evidence="5">
    <location>
        <begin position="1"/>
        <end position="86"/>
    </location>
</feature>
<evidence type="ECO:0000313" key="8">
    <source>
        <dbReference type="EMBL" id="RNA29705.1"/>
    </source>
</evidence>
<dbReference type="GO" id="GO:0003724">
    <property type="term" value="F:RNA helicase activity"/>
    <property type="evidence" value="ECO:0007669"/>
    <property type="project" value="UniProtKB-EC"/>
</dbReference>
<protein>
    <recommendedName>
        <fullName evidence="1">RNA helicase</fullName>
        <ecNumber evidence="1">3.6.4.13</ecNumber>
    </recommendedName>
</protein>
<reference evidence="8 9" key="1">
    <citation type="journal article" date="2018" name="Sci. Rep.">
        <title>Genomic signatures of local adaptation to the degree of environmental predictability in rotifers.</title>
        <authorList>
            <person name="Franch-Gras L."/>
            <person name="Hahn C."/>
            <person name="Garcia-Roger E.M."/>
            <person name="Carmona M.J."/>
            <person name="Serra M."/>
            <person name="Gomez A."/>
        </authorList>
    </citation>
    <scope>NUCLEOTIDE SEQUENCE [LARGE SCALE GENOMIC DNA]</scope>
    <source>
        <strain evidence="8">HYR1</strain>
    </source>
</reference>
<dbReference type="GO" id="GO:0005524">
    <property type="term" value="F:ATP binding"/>
    <property type="evidence" value="ECO:0007669"/>
    <property type="project" value="InterPro"/>
</dbReference>
<dbReference type="Pfam" id="PF08152">
    <property type="entry name" value="GUCT"/>
    <property type="match status" value="1"/>
</dbReference>